<accession>A0ACC7N4J9</accession>
<proteinExistence type="predicted"/>
<keyword evidence="2" id="KW-1185">Reference proteome</keyword>
<protein>
    <submittedName>
        <fullName evidence="1">Glycosyltransferase WbuB</fullName>
    </submittedName>
</protein>
<gene>
    <name evidence="1" type="ORF">PQR01_01600</name>
</gene>
<dbReference type="EMBL" id="JAQQDW010000002">
    <property type="protein sequence ID" value="MFM0102216.1"/>
    <property type="molecule type" value="Genomic_DNA"/>
</dbReference>
<name>A0ACC7N4J9_9BURK</name>
<evidence type="ECO:0000313" key="2">
    <source>
        <dbReference type="Proteomes" id="UP001629235"/>
    </source>
</evidence>
<evidence type="ECO:0000313" key="1">
    <source>
        <dbReference type="EMBL" id="MFM0102216.1"/>
    </source>
</evidence>
<organism evidence="1 2">
    <name type="scientific">Paraburkholderia rhynchosiae</name>
    <dbReference type="NCBI Taxonomy" id="487049"/>
    <lineage>
        <taxon>Bacteria</taxon>
        <taxon>Pseudomonadati</taxon>
        <taxon>Pseudomonadota</taxon>
        <taxon>Betaproteobacteria</taxon>
        <taxon>Burkholderiales</taxon>
        <taxon>Burkholderiaceae</taxon>
        <taxon>Paraburkholderia</taxon>
    </lineage>
</organism>
<comment type="caution">
    <text evidence="1">The sequence shown here is derived from an EMBL/GenBank/DDBJ whole genome shotgun (WGS) entry which is preliminary data.</text>
</comment>
<reference evidence="1 2" key="1">
    <citation type="journal article" date="2024" name="Chem. Sci.">
        <title>Discovery of megapolipeptins by genome mining of a Burkholderiales bacteria collection.</title>
        <authorList>
            <person name="Paulo B.S."/>
            <person name="Recchia M.J.J."/>
            <person name="Lee S."/>
            <person name="Fergusson C.H."/>
            <person name="Romanowski S.B."/>
            <person name="Hernandez A."/>
            <person name="Krull N."/>
            <person name="Liu D.Y."/>
            <person name="Cavanagh H."/>
            <person name="Bos A."/>
            <person name="Gray C.A."/>
            <person name="Murphy B.T."/>
            <person name="Linington R.G."/>
            <person name="Eustaquio A.S."/>
        </authorList>
    </citation>
    <scope>NUCLEOTIDE SEQUENCE [LARGE SCALE GENOMIC DNA]</scope>
    <source>
        <strain evidence="1 2">RL18-126-BIB-B</strain>
    </source>
</reference>
<sequence length="416" mass="46301">MKILLFSLNYAPEVTGIGKYSAEFAEWLADHGHEVRVITASPYYPHWVVSSGYRASRYKTEEINGVRVTRVPFWCPRRVSGIKRLLHLASFAVGALPAALAHVRWSPDVVWVVEPPLFAAPIALLAAKLSGASSYLHIQDYELDAAFELGMLKGNILRRSGLRVEKWLMSRFDKVSAISGKMVERALTKGVPDERSILFPNWVNTSEIFPIFTPSTYRSELDIESSATVVLYSGNMGSKQGLELLPDVARKLGDRRDLLFVFCGNGPAKRPLEEACGELLNVRFIDLQPNERFNEMLALADIHILPQRSDASDLVMPSKLLGILASGRPVVATARPNTELWQTVHPRGIVVDPGSVDDLCAGIMKLANDRGLRKKLGEAGRAYAISEMSKDAVLTRYERVLTDTVPHNRQTRTTFF</sequence>
<dbReference type="Proteomes" id="UP001629235">
    <property type="component" value="Unassembled WGS sequence"/>
</dbReference>